<name>A0A1I0CLQ3_9RHOB</name>
<evidence type="ECO:0000256" key="1">
    <source>
        <dbReference type="ARBA" id="ARBA00022679"/>
    </source>
</evidence>
<dbReference type="AlphaFoldDB" id="A0A1I0CLQ3"/>
<evidence type="ECO:0000256" key="2">
    <source>
        <dbReference type="ARBA" id="ARBA00023315"/>
    </source>
</evidence>
<protein>
    <submittedName>
        <fullName evidence="5">Protein N-acetyltransferase, RimJ/RimL family</fullName>
    </submittedName>
</protein>
<dbReference type="GO" id="GO:0016747">
    <property type="term" value="F:acyltransferase activity, transferring groups other than amino-acyl groups"/>
    <property type="evidence" value="ECO:0007669"/>
    <property type="project" value="InterPro"/>
</dbReference>
<dbReference type="PANTHER" id="PTHR43792">
    <property type="entry name" value="GNAT FAMILY, PUTATIVE (AFU_ORTHOLOGUE AFUA_3G00765)-RELATED-RELATED"/>
    <property type="match status" value="1"/>
</dbReference>
<dbReference type="PANTHER" id="PTHR43792:SF8">
    <property type="entry name" value="[RIBOSOMAL PROTEIN US5]-ALANINE N-ACETYLTRANSFERASE"/>
    <property type="match status" value="1"/>
</dbReference>
<keyword evidence="6" id="KW-1185">Reference proteome</keyword>
<reference evidence="5 6" key="1">
    <citation type="submission" date="2016-10" db="EMBL/GenBank/DDBJ databases">
        <authorList>
            <person name="de Groot N.N."/>
        </authorList>
    </citation>
    <scope>NUCLEOTIDE SEQUENCE [LARGE SCALE GENOMIC DNA]</scope>
    <source>
        <strain evidence="5 6">DSM 17862</strain>
    </source>
</reference>
<dbReference type="InterPro" id="IPR000182">
    <property type="entry name" value="GNAT_dom"/>
</dbReference>
<evidence type="ECO:0000313" key="5">
    <source>
        <dbReference type="EMBL" id="SET20500.1"/>
    </source>
</evidence>
<dbReference type="Gene3D" id="3.40.630.30">
    <property type="match status" value="2"/>
</dbReference>
<evidence type="ECO:0000256" key="3">
    <source>
        <dbReference type="ARBA" id="ARBA00038502"/>
    </source>
</evidence>
<dbReference type="InterPro" id="IPR016181">
    <property type="entry name" value="Acyl_CoA_acyltransferase"/>
</dbReference>
<feature type="domain" description="N-acetyltransferase" evidence="4">
    <location>
        <begin position="185"/>
        <end position="326"/>
    </location>
</feature>
<accession>A0A1I0CLQ3</accession>
<dbReference type="RefSeq" id="WP_175479828.1">
    <property type="nucleotide sequence ID" value="NZ_FOHO01000003.1"/>
</dbReference>
<dbReference type="SUPFAM" id="SSF55729">
    <property type="entry name" value="Acyl-CoA N-acyltransferases (Nat)"/>
    <property type="match status" value="2"/>
</dbReference>
<gene>
    <name evidence="5" type="ORF">SAMN04489858_103369</name>
</gene>
<organism evidence="5 6">
    <name type="scientific">Paracoccus homiensis</name>
    <dbReference type="NCBI Taxonomy" id="364199"/>
    <lineage>
        <taxon>Bacteria</taxon>
        <taxon>Pseudomonadati</taxon>
        <taxon>Pseudomonadota</taxon>
        <taxon>Alphaproteobacteria</taxon>
        <taxon>Rhodobacterales</taxon>
        <taxon>Paracoccaceae</taxon>
        <taxon>Paracoccus</taxon>
    </lineage>
</organism>
<dbReference type="Proteomes" id="UP000199180">
    <property type="component" value="Unassembled WGS sequence"/>
</dbReference>
<keyword evidence="1 5" id="KW-0808">Transferase</keyword>
<dbReference type="STRING" id="364199.SAMN04489858_103369"/>
<feature type="domain" description="N-acetyltransferase" evidence="4">
    <location>
        <begin position="6"/>
        <end position="150"/>
    </location>
</feature>
<dbReference type="EMBL" id="FOHO01000003">
    <property type="protein sequence ID" value="SET20500.1"/>
    <property type="molecule type" value="Genomic_DNA"/>
</dbReference>
<evidence type="ECO:0000259" key="4">
    <source>
        <dbReference type="PROSITE" id="PS51186"/>
    </source>
</evidence>
<dbReference type="Pfam" id="PF13302">
    <property type="entry name" value="Acetyltransf_3"/>
    <property type="match status" value="2"/>
</dbReference>
<evidence type="ECO:0000313" key="6">
    <source>
        <dbReference type="Proteomes" id="UP000199180"/>
    </source>
</evidence>
<dbReference type="InterPro" id="IPR051531">
    <property type="entry name" value="N-acetyltransferase"/>
</dbReference>
<keyword evidence="2" id="KW-0012">Acyltransferase</keyword>
<dbReference type="PROSITE" id="PS51186">
    <property type="entry name" value="GNAT"/>
    <property type="match status" value="2"/>
</dbReference>
<sequence>MRDRISLGRPYPDDIDSIVAAMRDPDVSGWLTSVPAGYGPDDAAQFIAVAGADEYAIRVDGDLAGMLRAGSSFGIWVMPGYQRSGVGLRASVLGLSRYFRDSGAAHVRAVYLDGNHRSAALLARLGFQDRGATRTWSRARQADLPGRSLRLSRADFEARHQMRLITPRLVIDGYRDADAPALHGIVTRPAVARMLQRFRPDMTVAEVAALFTAEALWPPLRLVARYRGQVIGSVGVTDDPVPALRYFIDPDHAEQGLGQEMVGAFLSEYVARFDPPAFQAEVFDDNPASMLILRNLGFQRSDDVSRRSPGRDGEIPAGVFHWRRRGGA</sequence>
<comment type="similarity">
    <text evidence="3">Belongs to the acetyltransferase family. RimJ subfamily.</text>
</comment>
<proteinExistence type="inferred from homology"/>